<dbReference type="InterPro" id="IPR029044">
    <property type="entry name" value="Nucleotide-diphossugar_trans"/>
</dbReference>
<dbReference type="InterPro" id="IPR001173">
    <property type="entry name" value="Glyco_trans_2-like"/>
</dbReference>
<dbReference type="eggNOG" id="COG1215">
    <property type="taxonomic scope" value="Bacteria"/>
</dbReference>
<dbReference type="OrthoDB" id="9802649at2"/>
<name>I1XIM2_METNJ</name>
<dbReference type="PANTHER" id="PTHR43685:SF5">
    <property type="entry name" value="GLYCOSYLTRANSFERASE EPSE-RELATED"/>
    <property type="match status" value="1"/>
</dbReference>
<dbReference type="AlphaFoldDB" id="I1XIM2"/>
<dbReference type="PANTHER" id="PTHR43685">
    <property type="entry name" value="GLYCOSYLTRANSFERASE"/>
    <property type="match status" value="1"/>
</dbReference>
<dbReference type="EMBL" id="CP003390">
    <property type="protein sequence ID" value="AFI84241.1"/>
    <property type="molecule type" value="Genomic_DNA"/>
</dbReference>
<evidence type="ECO:0000313" key="6">
    <source>
        <dbReference type="Proteomes" id="UP000009144"/>
    </source>
</evidence>
<protein>
    <submittedName>
        <fullName evidence="5">Glycosyl transferase, group 2 family protein</fullName>
    </submittedName>
</protein>
<organism evidence="5 6">
    <name type="scientific">Methylophaga nitratireducenticrescens</name>
    <dbReference type="NCBI Taxonomy" id="754476"/>
    <lineage>
        <taxon>Bacteria</taxon>
        <taxon>Pseudomonadati</taxon>
        <taxon>Pseudomonadota</taxon>
        <taxon>Gammaproteobacteria</taxon>
        <taxon>Thiotrichales</taxon>
        <taxon>Piscirickettsiaceae</taxon>
        <taxon>Methylophaga</taxon>
    </lineage>
</organism>
<dbReference type="KEGG" id="mej:Q7A_1411"/>
<keyword evidence="2" id="KW-0328">Glycosyltransferase</keyword>
<keyword evidence="6" id="KW-1185">Reference proteome</keyword>
<evidence type="ECO:0000256" key="2">
    <source>
        <dbReference type="ARBA" id="ARBA00022676"/>
    </source>
</evidence>
<evidence type="ECO:0000259" key="4">
    <source>
        <dbReference type="Pfam" id="PF00535"/>
    </source>
</evidence>
<gene>
    <name evidence="5" type="ordered locus">Q7A_1411</name>
</gene>
<evidence type="ECO:0000256" key="1">
    <source>
        <dbReference type="ARBA" id="ARBA00006739"/>
    </source>
</evidence>
<evidence type="ECO:0000313" key="5">
    <source>
        <dbReference type="EMBL" id="AFI84241.1"/>
    </source>
</evidence>
<evidence type="ECO:0000256" key="3">
    <source>
        <dbReference type="ARBA" id="ARBA00022679"/>
    </source>
</evidence>
<dbReference type="SUPFAM" id="SSF53448">
    <property type="entry name" value="Nucleotide-diphospho-sugar transferases"/>
    <property type="match status" value="1"/>
</dbReference>
<dbReference type="GO" id="GO:0016757">
    <property type="term" value="F:glycosyltransferase activity"/>
    <property type="evidence" value="ECO:0007669"/>
    <property type="project" value="UniProtKB-KW"/>
</dbReference>
<dbReference type="Proteomes" id="UP000009144">
    <property type="component" value="Chromosome"/>
</dbReference>
<dbReference type="STRING" id="754476.Q7A_1411"/>
<dbReference type="PATRIC" id="fig|754476.3.peg.1395"/>
<dbReference type="InterPro" id="IPR050834">
    <property type="entry name" value="Glycosyltransf_2"/>
</dbReference>
<dbReference type="RefSeq" id="WP_014706614.1">
    <property type="nucleotide sequence ID" value="NC_017857.3"/>
</dbReference>
<reference evidence="5 6" key="2">
    <citation type="journal article" date="2013" name="Int. J. Syst. Evol. Microbiol.">
        <title>Methylophaga nitratireducenticrescens sp. nov. and Methylophaga frappieri sp. nov., isolated from the biofilm of the methanol-fed denitrification system treating the seawater at the Montreal Biodome.</title>
        <authorList>
            <person name="Villeneuve C."/>
            <person name="Martineau C."/>
            <person name="Mauffrey F."/>
            <person name="Villemur R."/>
        </authorList>
    </citation>
    <scope>NUCLEOTIDE SEQUENCE [LARGE SCALE GENOMIC DNA]</scope>
    <source>
        <strain evidence="5 6">JAM1</strain>
    </source>
</reference>
<reference evidence="5 6" key="1">
    <citation type="journal article" date="2012" name="J. Bacteriol.">
        <title>Complete genome sequences of Methylophaga sp. strain JAM1 and Methylophaga sp. strain JAM7.</title>
        <authorList>
            <person name="Villeneuve C."/>
            <person name="Martineau C."/>
            <person name="Mauffrey F."/>
            <person name="Villemur R."/>
        </authorList>
    </citation>
    <scope>NUCLEOTIDE SEQUENCE [LARGE SCALE GENOMIC DNA]</scope>
    <source>
        <strain evidence="5 6">JAM1</strain>
    </source>
</reference>
<comment type="similarity">
    <text evidence="1">Belongs to the glycosyltransferase 2 family.</text>
</comment>
<accession>I1XIM2</accession>
<keyword evidence="3 5" id="KW-0808">Transferase</keyword>
<dbReference type="Gene3D" id="3.90.550.10">
    <property type="entry name" value="Spore Coat Polysaccharide Biosynthesis Protein SpsA, Chain A"/>
    <property type="match status" value="1"/>
</dbReference>
<dbReference type="HOGENOM" id="CLU_025996_0_0_6"/>
<feature type="domain" description="Glycosyltransferase 2-like" evidence="4">
    <location>
        <begin position="6"/>
        <end position="130"/>
    </location>
</feature>
<sequence length="300" mass="33968">MQKKLSVVMPVYNGEKYLRESVESVLNQSYGDFEFIIINDGSTDGSSRILSEYQKADPRIRLIERENKGLICSLNEGISKSTTELIARMDQDDICHKDRFKLQIDYMAQNPEIVALGTLVELIDADGDVISGFTTKSKHEEIDHQHIHGAGGAIIHPSVIMRKKALEGVRGYDMNCPNAEDIDLWLKLAEVGKLANLSKILLKYRQHVESIGYKQRSSQINSTINAVAAACQRRGSKFDINELNVRTAQASKFDIHLKWAWWAYKSNQNQTGRKHALMALKFKPWSLEVLKVLYLLSTSN</sequence>
<proteinExistence type="inferred from homology"/>
<dbReference type="Pfam" id="PF00535">
    <property type="entry name" value="Glycos_transf_2"/>
    <property type="match status" value="1"/>
</dbReference>